<evidence type="ECO:0008006" key="4">
    <source>
        <dbReference type="Google" id="ProtNLM"/>
    </source>
</evidence>
<accession>A0ABY8SUR8</accession>
<evidence type="ECO:0000313" key="3">
    <source>
        <dbReference type="Proteomes" id="UP001240697"/>
    </source>
</evidence>
<dbReference type="InterPro" id="IPR006311">
    <property type="entry name" value="TAT_signal"/>
</dbReference>
<reference evidence="2 3" key="1">
    <citation type="submission" date="2023-05" db="EMBL/GenBank/DDBJ databases">
        <authorList>
            <person name="Yin Y."/>
            <person name="Lu Z."/>
        </authorList>
    </citation>
    <scope>NUCLEOTIDE SEQUENCE [LARGE SCALE GENOMIC DNA]</scope>
    <source>
        <strain evidence="2 3">ZM22</strain>
    </source>
</reference>
<dbReference type="RefSeq" id="WP_283487800.1">
    <property type="nucleotide sequence ID" value="NZ_CP125947.1"/>
</dbReference>
<evidence type="ECO:0000256" key="1">
    <source>
        <dbReference type="SAM" id="SignalP"/>
    </source>
</evidence>
<dbReference type="Proteomes" id="UP001240697">
    <property type="component" value="Chromosome"/>
</dbReference>
<dbReference type="PROSITE" id="PS51318">
    <property type="entry name" value="TAT"/>
    <property type="match status" value="1"/>
</dbReference>
<protein>
    <recommendedName>
        <fullName evidence="4">Twin-arginine translocation signal domain-containing protein</fullName>
    </recommendedName>
</protein>
<name>A0ABY8SUR8_9BURK</name>
<sequence length="167" mass="16610">MQTDRRSLLKGLAAAGLAVSGMGLTQVASALTGKTAASSDVLAVTSALHGSALDAAFAAGVQDTALGAAHTGLQGLDSAAFNQLGELLADGKQTLLVGLLDDASATLVLDLVRSSGGRVLAVENHRVDSAAADWARALGQSLVSGQAMNTPAAVAGNEARVSFRCVI</sequence>
<gene>
    <name evidence="2" type="ORF">QMY55_06210</name>
</gene>
<dbReference type="EMBL" id="CP125947">
    <property type="protein sequence ID" value="WHS66728.1"/>
    <property type="molecule type" value="Genomic_DNA"/>
</dbReference>
<evidence type="ECO:0000313" key="2">
    <source>
        <dbReference type="EMBL" id="WHS66728.1"/>
    </source>
</evidence>
<keyword evidence="1" id="KW-0732">Signal</keyword>
<organism evidence="2 3">
    <name type="scientific">Comamonas resistens</name>
    <dbReference type="NCBI Taxonomy" id="3046670"/>
    <lineage>
        <taxon>Bacteria</taxon>
        <taxon>Pseudomonadati</taxon>
        <taxon>Pseudomonadota</taxon>
        <taxon>Betaproteobacteria</taxon>
        <taxon>Burkholderiales</taxon>
        <taxon>Comamonadaceae</taxon>
        <taxon>Comamonas</taxon>
    </lineage>
</organism>
<feature type="chain" id="PRO_5046448328" description="Twin-arginine translocation signal domain-containing protein" evidence="1">
    <location>
        <begin position="31"/>
        <end position="167"/>
    </location>
</feature>
<feature type="signal peptide" evidence="1">
    <location>
        <begin position="1"/>
        <end position="30"/>
    </location>
</feature>
<keyword evidence="3" id="KW-1185">Reference proteome</keyword>
<proteinExistence type="predicted"/>